<feature type="domain" description="GCVT N-terminal" evidence="1">
    <location>
        <begin position="417"/>
        <end position="680"/>
    </location>
</feature>
<dbReference type="Gene3D" id="3.30.1360.120">
    <property type="entry name" value="Probable tRNA modification gtpase trme, domain 1"/>
    <property type="match status" value="1"/>
</dbReference>
<dbReference type="SUPFAM" id="SSF103025">
    <property type="entry name" value="Folate-binding domain"/>
    <property type="match status" value="1"/>
</dbReference>
<accession>A0ABV7RT63</accession>
<comment type="caution">
    <text evidence="4">The sequence shown here is derived from an EMBL/GenBank/DDBJ whole genome shotgun (WGS) entry which is preliminary data.</text>
</comment>
<dbReference type="InterPro" id="IPR029043">
    <property type="entry name" value="GcvT/YgfZ_C"/>
</dbReference>
<dbReference type="Pfam" id="PF01571">
    <property type="entry name" value="GCV_T"/>
    <property type="match status" value="1"/>
</dbReference>
<reference evidence="5" key="1">
    <citation type="journal article" date="2019" name="Int. J. Syst. Evol. Microbiol.">
        <title>The Global Catalogue of Microorganisms (GCM) 10K type strain sequencing project: providing services to taxonomists for standard genome sequencing and annotation.</title>
        <authorList>
            <consortium name="The Broad Institute Genomics Platform"/>
            <consortium name="The Broad Institute Genome Sequencing Center for Infectious Disease"/>
            <person name="Wu L."/>
            <person name="Ma J."/>
        </authorList>
    </citation>
    <scope>NUCLEOTIDE SEQUENCE [LARGE SCALE GENOMIC DNA]</scope>
    <source>
        <strain evidence="5">VKM B-3226</strain>
    </source>
</reference>
<protein>
    <submittedName>
        <fullName evidence="4">DUF1989 domain-containing protein</fullName>
    </submittedName>
</protein>
<evidence type="ECO:0000259" key="3">
    <source>
        <dbReference type="Pfam" id="PF09347"/>
    </source>
</evidence>
<dbReference type="InterPro" id="IPR006222">
    <property type="entry name" value="GCVT_N"/>
</dbReference>
<sequence length="790" mass="85866">MLQLSPESLFRPGPPRGTHVRRAAGFTLPPGVERYAVPGAGAVAVQIAAGDRIEIINDEGGQRCELLAAHADGRLDAGILGASADIAAEGLRALLASDGPGLQSLRRRLAELGIALAEARAIGLFGAETRSGEAVALTAAAPGWLIAAAPGGIMDFEAQDTATPLTLRITRADPRRKGQFALPVPLADPLLDLRVKSATAEAYTVKAGDFIQIIDVDGRQCTDFQCFDARKLDRGIVQPLDVTTTRTIQGHAYPMPGLHAKYYDHDLTPLVEVVQDTCGRHDAFALACSAKYYDDIGYPGHANCTDNFNAALASYGVDGRAGWMAANFFFNTGIDAHGVMYADEPWSRPGDYVLLRALTDLVCVSSACPDDTTAANGWHLTDIHVRSYGAQERFSRATAWRATPDAEPTMTRETAFHKNFAALTRDFVEYRGFWLPNSFPECDPVESYWACREGVVVMDLSALRKFEVTGPDAEALMNWVLTRDVAKLGHGQVVYSAMCYPHGGMIDDGTLFRLGDQNFRWIGGSDEGGVWMREQAEKLGLNVMIRSSTDQMHNLAVQGPKSRELMAEIIWTPPHQPAVADLGWFRFTVGRIGGERGVPVVVSRTGYTGELGYEIFCHPKHGDVVFEAVWNAGQPRGIKPMGLAGLDLVRIESGLVFAGYDFSDQTDPFEAGVGFTVPLKSKNADFVGREALIRRKEHPTRKFVGLEIDGQDAVAHGDCIRIGRAQVGEICSAMHSPRSNQRIALARIDIAHAEPGTEVEVGRLDGHIKRIAAKVVAFPHYDPKKERPRA</sequence>
<dbReference type="EMBL" id="JBHRXE010000002">
    <property type="protein sequence ID" value="MFC3568004.1"/>
    <property type="molecule type" value="Genomic_DNA"/>
</dbReference>
<dbReference type="InterPro" id="IPR018959">
    <property type="entry name" value="DUF1989"/>
</dbReference>
<evidence type="ECO:0000313" key="5">
    <source>
        <dbReference type="Proteomes" id="UP001595596"/>
    </source>
</evidence>
<dbReference type="SUPFAM" id="SSF101790">
    <property type="entry name" value="Aminomethyltransferase beta-barrel domain"/>
    <property type="match status" value="1"/>
</dbReference>
<dbReference type="Proteomes" id="UP001595596">
    <property type="component" value="Unassembled WGS sequence"/>
</dbReference>
<name>A0ABV7RT63_9RHOB</name>
<evidence type="ECO:0000259" key="2">
    <source>
        <dbReference type="Pfam" id="PF08669"/>
    </source>
</evidence>
<gene>
    <name evidence="4" type="ORF">ACFOMP_00870</name>
</gene>
<evidence type="ECO:0000259" key="1">
    <source>
        <dbReference type="Pfam" id="PF01571"/>
    </source>
</evidence>
<dbReference type="RefSeq" id="WP_379027544.1">
    <property type="nucleotide sequence ID" value="NZ_JBHRXE010000002.1"/>
</dbReference>
<dbReference type="Pfam" id="PF08669">
    <property type="entry name" value="GCV_T_C"/>
    <property type="match status" value="1"/>
</dbReference>
<dbReference type="InterPro" id="IPR028896">
    <property type="entry name" value="GcvT/YgfZ/DmdA"/>
</dbReference>
<dbReference type="InterPro" id="IPR013977">
    <property type="entry name" value="GcvT_C"/>
</dbReference>
<feature type="domain" description="Aminomethyltransferase C-terminal" evidence="2">
    <location>
        <begin position="701"/>
        <end position="782"/>
    </location>
</feature>
<dbReference type="PANTHER" id="PTHR43757">
    <property type="entry name" value="AMINOMETHYLTRANSFERASE"/>
    <property type="match status" value="1"/>
</dbReference>
<dbReference type="Pfam" id="PF09347">
    <property type="entry name" value="DUF1989"/>
    <property type="match status" value="1"/>
</dbReference>
<organism evidence="4 5">
    <name type="scientific">Paracoccus simplex</name>
    <dbReference type="NCBI Taxonomy" id="2086346"/>
    <lineage>
        <taxon>Bacteria</taxon>
        <taxon>Pseudomonadati</taxon>
        <taxon>Pseudomonadota</taxon>
        <taxon>Alphaproteobacteria</taxon>
        <taxon>Rhodobacterales</taxon>
        <taxon>Paracoccaceae</taxon>
        <taxon>Paracoccus</taxon>
    </lineage>
</organism>
<keyword evidence="5" id="KW-1185">Reference proteome</keyword>
<dbReference type="InterPro" id="IPR027266">
    <property type="entry name" value="TrmE/GcvT-like"/>
</dbReference>
<proteinExistence type="predicted"/>
<evidence type="ECO:0000313" key="4">
    <source>
        <dbReference type="EMBL" id="MFC3568004.1"/>
    </source>
</evidence>
<feature type="domain" description="DUF1989" evidence="3">
    <location>
        <begin position="195"/>
        <end position="362"/>
    </location>
</feature>
<dbReference type="PANTHER" id="PTHR43757:SF2">
    <property type="entry name" value="AMINOMETHYLTRANSFERASE, MITOCHONDRIAL"/>
    <property type="match status" value="1"/>
</dbReference>